<protein>
    <submittedName>
        <fullName evidence="2">Uncharacterized protein</fullName>
    </submittedName>
</protein>
<sequence>MLAHLDYHVQHLNETFARVDLRGFVPEQPTPFELGIEIDGQTIWFCKNHSDSYASGTCIHGVPLGKTFQLIFKANFIHGSTKLDTLHVNPDYSLSTVPPREFVPDPPENPWRFIIKQSWEDPYQSPTMMLQGLFYCVLYPQPTKPPGQ</sequence>
<reference evidence="2" key="1">
    <citation type="submission" date="2022-11" db="UniProtKB">
        <authorList>
            <consortium name="WormBaseParasite"/>
        </authorList>
    </citation>
    <scope>IDENTIFICATION</scope>
</reference>
<name>A0AC34Q9G8_9BILA</name>
<organism evidence="1 2">
    <name type="scientific">Panagrolaimus sp. JU765</name>
    <dbReference type="NCBI Taxonomy" id="591449"/>
    <lineage>
        <taxon>Eukaryota</taxon>
        <taxon>Metazoa</taxon>
        <taxon>Ecdysozoa</taxon>
        <taxon>Nematoda</taxon>
        <taxon>Chromadorea</taxon>
        <taxon>Rhabditida</taxon>
        <taxon>Tylenchina</taxon>
        <taxon>Panagrolaimomorpha</taxon>
        <taxon>Panagrolaimoidea</taxon>
        <taxon>Panagrolaimidae</taxon>
        <taxon>Panagrolaimus</taxon>
    </lineage>
</organism>
<accession>A0AC34Q9G8</accession>
<dbReference type="Proteomes" id="UP000887576">
    <property type="component" value="Unplaced"/>
</dbReference>
<dbReference type="WBParaSite" id="JU765_v2.g14107.t1">
    <property type="protein sequence ID" value="JU765_v2.g14107.t1"/>
    <property type="gene ID" value="JU765_v2.g14107"/>
</dbReference>
<evidence type="ECO:0000313" key="1">
    <source>
        <dbReference type="Proteomes" id="UP000887576"/>
    </source>
</evidence>
<proteinExistence type="predicted"/>
<evidence type="ECO:0000313" key="2">
    <source>
        <dbReference type="WBParaSite" id="JU765_v2.g14107.t1"/>
    </source>
</evidence>